<reference evidence="9 10" key="1">
    <citation type="journal article" date="2005" name="Nature">
        <title>Genome sequencing and analysis of Aspergillus oryzae.</title>
        <authorList>
            <person name="Machida M."/>
            <person name="Asai K."/>
            <person name="Sano M."/>
            <person name="Tanaka T."/>
            <person name="Kumagai T."/>
            <person name="Terai G."/>
            <person name="Kusumoto K."/>
            <person name="Arima T."/>
            <person name="Akita O."/>
            <person name="Kashiwagi Y."/>
            <person name="Abe K."/>
            <person name="Gomi K."/>
            <person name="Horiuchi H."/>
            <person name="Kitamoto K."/>
            <person name="Kobayashi T."/>
            <person name="Takeuchi M."/>
            <person name="Denning D.W."/>
            <person name="Galagan J.E."/>
            <person name="Nierman W.C."/>
            <person name="Yu J."/>
            <person name="Archer D.B."/>
            <person name="Bennett J.W."/>
            <person name="Bhatnagar D."/>
            <person name="Cleveland T.E."/>
            <person name="Fedorova N.D."/>
            <person name="Gotoh O."/>
            <person name="Horikawa H."/>
            <person name="Hosoyama A."/>
            <person name="Ichinomiya M."/>
            <person name="Igarashi R."/>
            <person name="Iwashita K."/>
            <person name="Juvvadi P.R."/>
            <person name="Kato M."/>
            <person name="Kato Y."/>
            <person name="Kin T."/>
            <person name="Kokubun A."/>
            <person name="Maeda H."/>
            <person name="Maeyama N."/>
            <person name="Maruyama J."/>
            <person name="Nagasaki H."/>
            <person name="Nakajima T."/>
            <person name="Oda K."/>
            <person name="Okada K."/>
            <person name="Paulsen I."/>
            <person name="Sakamoto K."/>
            <person name="Sawano T."/>
            <person name="Takahashi M."/>
            <person name="Takase K."/>
            <person name="Terabayashi Y."/>
            <person name="Wortman J."/>
            <person name="Yamada O."/>
            <person name="Yamagata Y."/>
            <person name="Anazawa H."/>
            <person name="Hata Y."/>
            <person name="Koide Y."/>
            <person name="Komori T."/>
            <person name="Koyama Y."/>
            <person name="Minetoki T."/>
            <person name="Suharnan S."/>
            <person name="Tanaka A."/>
            <person name="Isono K."/>
            <person name="Kuhara S."/>
            <person name="Ogasawara N."/>
            <person name="Kikuchi H."/>
        </authorList>
    </citation>
    <scope>NUCLEOTIDE SEQUENCE [LARGE SCALE GENOMIC DNA]</scope>
    <source>
        <strain evidence="10">ATCC 42149 / RIB 40</strain>
    </source>
</reference>
<feature type="region of interest" description="Disordered" evidence="6">
    <location>
        <begin position="310"/>
        <end position="340"/>
    </location>
</feature>
<protein>
    <recommendedName>
        <fullName evidence="3">D-xylose 1-dehydrogenase (NADP(+), D-xylono-1,5-lactone-forming)</fullName>
        <ecNumber evidence="3">1.1.1.179</ecNumber>
    </recommendedName>
    <alternativeName>
        <fullName evidence="4">D-xylose-NADP dehydrogenase</fullName>
    </alternativeName>
</protein>
<keyword evidence="10" id="KW-1185">Reference proteome</keyword>
<dbReference type="InterPro" id="IPR000683">
    <property type="entry name" value="Gfo/Idh/MocA-like_OxRdtase_N"/>
</dbReference>
<dbReference type="PANTHER" id="PTHR22604">
    <property type="entry name" value="OXIDOREDUCTASES"/>
    <property type="match status" value="1"/>
</dbReference>
<dbReference type="Gene3D" id="3.30.360.10">
    <property type="entry name" value="Dihydrodipicolinate Reductase, domain 2"/>
    <property type="match status" value="1"/>
</dbReference>
<feature type="domain" description="GFO/IDH/MocA-like oxidoreductase" evidence="8">
    <location>
        <begin position="126"/>
        <end position="257"/>
    </location>
</feature>
<dbReference type="Pfam" id="PF22725">
    <property type="entry name" value="GFO_IDH_MocA_C3"/>
    <property type="match status" value="1"/>
</dbReference>
<comment type="similarity">
    <text evidence="1">Belongs to the Gfo/Idh/MocA family.</text>
</comment>
<evidence type="ECO:0000259" key="8">
    <source>
        <dbReference type="Pfam" id="PF22725"/>
    </source>
</evidence>
<dbReference type="EMBL" id="AP007171">
    <property type="protein sequence ID" value="BAE65160.1"/>
    <property type="molecule type" value="Genomic_DNA"/>
</dbReference>
<proteinExistence type="inferred from homology"/>
<evidence type="ECO:0000256" key="4">
    <source>
        <dbReference type="ARBA" id="ARBA00042988"/>
    </source>
</evidence>
<dbReference type="HOGENOM" id="CLU_852535_0_0_1"/>
<keyword evidence="2" id="KW-0560">Oxidoreductase</keyword>
<dbReference type="PANTHER" id="PTHR22604:SF115">
    <property type="entry name" value="DIHYDRODIOL DEHYDROGENASE, PUTATIVE (AFU_ORTHOLOGUE AFUA_1G07520)-RELATED"/>
    <property type="match status" value="1"/>
</dbReference>
<dbReference type="STRING" id="510516.Q2TZV5"/>
<feature type="domain" description="Gfo/Idh/MocA-like oxidoreductase N-terminal" evidence="7">
    <location>
        <begin position="18"/>
        <end position="115"/>
    </location>
</feature>
<dbReference type="AlphaFoldDB" id="Q2TZV5"/>
<dbReference type="InterPro" id="IPR055170">
    <property type="entry name" value="GFO_IDH_MocA-like_dom"/>
</dbReference>
<dbReference type="GeneID" id="35119666"/>
<evidence type="ECO:0000256" key="6">
    <source>
        <dbReference type="SAM" id="MobiDB-lite"/>
    </source>
</evidence>
<evidence type="ECO:0000256" key="3">
    <source>
        <dbReference type="ARBA" id="ARBA00038984"/>
    </source>
</evidence>
<dbReference type="Proteomes" id="UP000006564">
    <property type="component" value="Chromosome 7"/>
</dbReference>
<evidence type="ECO:0000256" key="5">
    <source>
        <dbReference type="ARBA" id="ARBA00049233"/>
    </source>
</evidence>
<dbReference type="SUPFAM" id="SSF51735">
    <property type="entry name" value="NAD(P)-binding Rossmann-fold domains"/>
    <property type="match status" value="1"/>
</dbReference>
<dbReference type="SUPFAM" id="SSF55347">
    <property type="entry name" value="Glyceraldehyde-3-phosphate dehydrogenase-like, C-terminal domain"/>
    <property type="match status" value="1"/>
</dbReference>
<dbReference type="Pfam" id="PF01408">
    <property type="entry name" value="GFO_IDH_MocA"/>
    <property type="match status" value="1"/>
</dbReference>
<evidence type="ECO:0000256" key="1">
    <source>
        <dbReference type="ARBA" id="ARBA00010928"/>
    </source>
</evidence>
<evidence type="ECO:0000313" key="9">
    <source>
        <dbReference type="EMBL" id="BAE65160.1"/>
    </source>
</evidence>
<dbReference type="RefSeq" id="XP_023093607.1">
    <property type="nucleotide sequence ID" value="XM_023233068.1"/>
</dbReference>
<dbReference type="Gene3D" id="3.40.50.720">
    <property type="entry name" value="NAD(P)-binding Rossmann-like Domain"/>
    <property type="match status" value="1"/>
</dbReference>
<dbReference type="InterPro" id="IPR036291">
    <property type="entry name" value="NAD(P)-bd_dom_sf"/>
</dbReference>
<organism evidence="9 10">
    <name type="scientific">Aspergillus oryzae (strain ATCC 42149 / RIB 40)</name>
    <name type="common">Yellow koji mold</name>
    <dbReference type="NCBI Taxonomy" id="510516"/>
    <lineage>
        <taxon>Eukaryota</taxon>
        <taxon>Fungi</taxon>
        <taxon>Dikarya</taxon>
        <taxon>Ascomycota</taxon>
        <taxon>Pezizomycotina</taxon>
        <taxon>Eurotiomycetes</taxon>
        <taxon>Eurotiomycetidae</taxon>
        <taxon>Eurotiales</taxon>
        <taxon>Aspergillaceae</taxon>
        <taxon>Aspergillus</taxon>
        <taxon>Aspergillus subgen. Circumdati</taxon>
    </lineage>
</organism>
<gene>
    <name evidence="9" type="ORF">AO090011000704</name>
</gene>
<dbReference type="InterPro" id="IPR050984">
    <property type="entry name" value="Gfo/Idh/MocA_domain"/>
</dbReference>
<dbReference type="KEGG" id="aor:AO090011000704"/>
<dbReference type="VEuPathDB" id="FungiDB:AO090011000704"/>
<dbReference type="GO" id="GO:0047837">
    <property type="term" value="F:D-xylose 1-dehydrogenase (NADP+) activity"/>
    <property type="evidence" value="ECO:0007669"/>
    <property type="project" value="UniProtKB-EC"/>
</dbReference>
<sequence>MVEYRKTKINTSQAQDALLRALASSRSEEVAQEFITVVQAPSYCQAYRNYSDLVNCPTIDVIYIATPHSHHFQNAMLALEAGKHVLCEKNFTVNAGQAKKLSTVAEKKQRFLMEGLWTRFLPVSVEVRQFLQAGAIGTVTRVFADNGLGMDPYSDFLPGDLMVVKELAGGALLDLGVYSIHWVLQAMPKTNRRPIQILSTTTEYAVSGVDETTTILMRFAPSTADGPEIQATASASLRAITDPDGETAAVRIQGDQGETQIYGWPWCPSRLRVIRRGPGMNNRGTINRQDRPSTRRSIWTLLRGGRSCTLHLPRSSRESRDALAREHDSNGDHGYSAAGE</sequence>
<comment type="catalytic activity">
    <reaction evidence="5">
        <text>D-xylose + NADP(+) = D-xylono-1,5-lactone + NADPH + H(+)</text>
        <dbReference type="Rhea" id="RHEA:22000"/>
        <dbReference type="ChEBI" id="CHEBI:15378"/>
        <dbReference type="ChEBI" id="CHEBI:15867"/>
        <dbReference type="ChEBI" id="CHEBI:53455"/>
        <dbReference type="ChEBI" id="CHEBI:57783"/>
        <dbReference type="ChEBI" id="CHEBI:58349"/>
        <dbReference type="EC" id="1.1.1.179"/>
    </reaction>
</comment>
<dbReference type="GO" id="GO:0000166">
    <property type="term" value="F:nucleotide binding"/>
    <property type="evidence" value="ECO:0007669"/>
    <property type="project" value="InterPro"/>
</dbReference>
<dbReference type="EC" id="1.1.1.179" evidence="3"/>
<accession>Q2TZV5</accession>
<evidence type="ECO:0000259" key="7">
    <source>
        <dbReference type="Pfam" id="PF01408"/>
    </source>
</evidence>
<evidence type="ECO:0000313" key="10">
    <source>
        <dbReference type="Proteomes" id="UP000006564"/>
    </source>
</evidence>
<feature type="compositionally biased region" description="Basic and acidic residues" evidence="6">
    <location>
        <begin position="315"/>
        <end position="331"/>
    </location>
</feature>
<name>Q2TZV5_ASPOR</name>
<evidence type="ECO:0000256" key="2">
    <source>
        <dbReference type="ARBA" id="ARBA00023002"/>
    </source>
</evidence>